<keyword evidence="1 3" id="KW-0378">Hydrolase</keyword>
<evidence type="ECO:0000256" key="1">
    <source>
        <dbReference type="ARBA" id="ARBA00022801"/>
    </source>
</evidence>
<dbReference type="InterPro" id="IPR033704">
    <property type="entry name" value="dUTPase_trimeric"/>
</dbReference>
<organism evidence="3 4">
    <name type="scientific">Candidatus Bilamarchaeum dharawalense</name>
    <dbReference type="NCBI Taxonomy" id="2885759"/>
    <lineage>
        <taxon>Archaea</taxon>
        <taxon>Candidatus Micrarchaeota</taxon>
        <taxon>Candidatus Micrarchaeia</taxon>
        <taxon>Candidatus Anstonellales</taxon>
        <taxon>Candidatus Bilamarchaeaceae</taxon>
        <taxon>Candidatus Bilamarchaeum</taxon>
    </lineage>
</organism>
<dbReference type="GO" id="GO:0006229">
    <property type="term" value="P:dUTP biosynthetic process"/>
    <property type="evidence" value="ECO:0007669"/>
    <property type="project" value="InterPro"/>
</dbReference>
<dbReference type="NCBIfam" id="NF002598">
    <property type="entry name" value="PRK02253.1"/>
    <property type="match status" value="1"/>
</dbReference>
<gene>
    <name evidence="3" type="primary">dut</name>
    <name evidence="3" type="ORF">LFW2832_00366</name>
</gene>
<dbReference type="Gene3D" id="2.70.40.10">
    <property type="match status" value="1"/>
</dbReference>
<dbReference type="InterPro" id="IPR036157">
    <property type="entry name" value="dUTPase-like_sf"/>
</dbReference>
<dbReference type="SUPFAM" id="SSF51283">
    <property type="entry name" value="dUTPase-like"/>
    <property type="match status" value="1"/>
</dbReference>
<dbReference type="GO" id="GO:0004170">
    <property type="term" value="F:dUTP diphosphatase activity"/>
    <property type="evidence" value="ECO:0007669"/>
    <property type="project" value="UniProtKB-EC"/>
</dbReference>
<dbReference type="EMBL" id="CABMJJ010000007">
    <property type="protein sequence ID" value="VVC03433.1"/>
    <property type="molecule type" value="Genomic_DNA"/>
</dbReference>
<evidence type="ECO:0000313" key="3">
    <source>
        <dbReference type="EMBL" id="VVC03433.1"/>
    </source>
</evidence>
<dbReference type="PANTHER" id="PTHR42680">
    <property type="entry name" value="DCTP DEAMINASE"/>
    <property type="match status" value="1"/>
</dbReference>
<evidence type="ECO:0000256" key="2">
    <source>
        <dbReference type="ARBA" id="ARBA00023080"/>
    </source>
</evidence>
<sequence length="161" mass="17975">MILPKQHLEEAKLIEGLHSSQFQPCGIDITLKEVYGFKNAGVIDFDNKERKISEVEPIHFENDKVTLKPGAYKVVFNEYVKIPQDVAALCLPRSSLLRCGVGLNCAVWDPGYEGRSEALLVVHNIHGISFKRNAKIGQMIFIKLAEGASALYEGKYKGENK</sequence>
<reference evidence="3 4" key="1">
    <citation type="submission" date="2019-08" db="EMBL/GenBank/DDBJ databases">
        <authorList>
            <person name="Vazquez-Campos X."/>
        </authorList>
    </citation>
    <scope>NUCLEOTIDE SEQUENCE [LARGE SCALE GENOMIC DNA]</scope>
    <source>
        <strain evidence="3">LFW-283_2</strain>
    </source>
</reference>
<protein>
    <submittedName>
        <fullName evidence="3">Deoxyuridine 5'-triphosphate nucleotidohydrolase</fullName>
        <ecNumber evidence="3">3.6.1.23</ecNumber>
    </submittedName>
</protein>
<dbReference type="AlphaFoldDB" id="A0A5E4LQU8"/>
<accession>A0A5E4LQU8</accession>
<evidence type="ECO:0000313" key="4">
    <source>
        <dbReference type="Proteomes" id="UP000789941"/>
    </source>
</evidence>
<name>A0A5E4LQU8_9ARCH</name>
<dbReference type="CDD" id="cd07557">
    <property type="entry name" value="trimeric_dUTPase"/>
    <property type="match status" value="1"/>
</dbReference>
<dbReference type="GO" id="GO:0008829">
    <property type="term" value="F:dCTP deaminase activity"/>
    <property type="evidence" value="ECO:0007669"/>
    <property type="project" value="InterPro"/>
</dbReference>
<comment type="caution">
    <text evidence="3">The sequence shown here is derived from an EMBL/GenBank/DDBJ whole genome shotgun (WGS) entry which is preliminary data.</text>
</comment>
<dbReference type="Pfam" id="PF22769">
    <property type="entry name" value="DCD"/>
    <property type="match status" value="1"/>
</dbReference>
<keyword evidence="2" id="KW-0546">Nucleotide metabolism</keyword>
<proteinExistence type="predicted"/>
<dbReference type="PANTHER" id="PTHR42680:SF1">
    <property type="entry name" value="DEOXYURIDINE 5'-TRIPHOSPHATE NUCLEOTIDOHYDROLASE"/>
    <property type="match status" value="1"/>
</dbReference>
<dbReference type="EC" id="3.6.1.23" evidence="3"/>
<dbReference type="InterPro" id="IPR011962">
    <property type="entry name" value="dCTP_deaminase"/>
</dbReference>
<dbReference type="Proteomes" id="UP000789941">
    <property type="component" value="Unassembled WGS sequence"/>
</dbReference>